<evidence type="ECO:0000313" key="5">
    <source>
        <dbReference type="EMBL" id="WOL13948.1"/>
    </source>
</evidence>
<evidence type="ECO:0000256" key="4">
    <source>
        <dbReference type="SAM" id="SignalP"/>
    </source>
</evidence>
<dbReference type="EMBL" id="CP136896">
    <property type="protein sequence ID" value="WOL13948.1"/>
    <property type="molecule type" value="Genomic_DNA"/>
</dbReference>
<dbReference type="PANTHER" id="PTHR28524">
    <property type="entry name" value="SUCCINATE DEHYDROGENASE ASSEMBLY FACTOR 4, MITOCHONDRIAL"/>
    <property type="match status" value="1"/>
</dbReference>
<dbReference type="PANTHER" id="PTHR28524:SF3">
    <property type="entry name" value="SUCCINATE DEHYDROGENASE ASSEMBLY FACTOR 4, MITOCHONDRIAL"/>
    <property type="match status" value="1"/>
</dbReference>
<feature type="chain" id="PRO_5042900387" description="Succinate dehydrogenase assembly factor 4, mitochondrial" evidence="4">
    <location>
        <begin position="23"/>
        <end position="113"/>
    </location>
</feature>
<protein>
    <recommendedName>
        <fullName evidence="2">Succinate dehydrogenase assembly factor 4, mitochondrial</fullName>
    </recommendedName>
</protein>
<sequence>MENRLHLLLMTALKCDIAQLLGLVLELQGTRCLASSISLPHEVARFDPPSPPPSKLEVEEEQAIVPMKRADEDGEEEDDGVYVNKVTSEVRGPRGPEPTRYGDWERGGRCSDF</sequence>
<keyword evidence="6" id="KW-1185">Reference proteome</keyword>
<feature type="signal peptide" evidence="4">
    <location>
        <begin position="1"/>
        <end position="22"/>
    </location>
</feature>
<reference evidence="5 6" key="1">
    <citation type="submission" date="2023-10" db="EMBL/GenBank/DDBJ databases">
        <title>Chromosome-scale genome assembly provides insights into flower coloration mechanisms of Canna indica.</title>
        <authorList>
            <person name="Li C."/>
        </authorList>
    </citation>
    <scope>NUCLEOTIDE SEQUENCE [LARGE SCALE GENOMIC DNA]</scope>
    <source>
        <tissue evidence="5">Flower</tissue>
    </source>
</reference>
<gene>
    <name evidence="5" type="ORF">Cni_G22728</name>
</gene>
<evidence type="ECO:0000256" key="3">
    <source>
        <dbReference type="SAM" id="MobiDB-lite"/>
    </source>
</evidence>
<feature type="compositionally biased region" description="Basic and acidic residues" evidence="3">
    <location>
        <begin position="100"/>
        <end position="113"/>
    </location>
</feature>
<name>A0AAQ3QLG2_9LILI</name>
<dbReference type="AlphaFoldDB" id="A0AAQ3QLG2"/>
<accession>A0AAQ3QLG2</accession>
<dbReference type="GO" id="GO:0005739">
    <property type="term" value="C:mitochondrion"/>
    <property type="evidence" value="ECO:0007669"/>
    <property type="project" value="TreeGrafter"/>
</dbReference>
<dbReference type="GO" id="GO:0034553">
    <property type="term" value="P:mitochondrial respiratory chain complex II assembly"/>
    <property type="evidence" value="ECO:0007669"/>
    <property type="project" value="TreeGrafter"/>
</dbReference>
<feature type="region of interest" description="Disordered" evidence="3">
    <location>
        <begin position="67"/>
        <end position="113"/>
    </location>
</feature>
<evidence type="ECO:0000256" key="1">
    <source>
        <dbReference type="ARBA" id="ARBA00005701"/>
    </source>
</evidence>
<proteinExistence type="inferred from homology"/>
<evidence type="ECO:0000313" key="6">
    <source>
        <dbReference type="Proteomes" id="UP001327560"/>
    </source>
</evidence>
<keyword evidence="4" id="KW-0732">Signal</keyword>
<organism evidence="5 6">
    <name type="scientific">Canna indica</name>
    <name type="common">Indian-shot</name>
    <dbReference type="NCBI Taxonomy" id="4628"/>
    <lineage>
        <taxon>Eukaryota</taxon>
        <taxon>Viridiplantae</taxon>
        <taxon>Streptophyta</taxon>
        <taxon>Embryophyta</taxon>
        <taxon>Tracheophyta</taxon>
        <taxon>Spermatophyta</taxon>
        <taxon>Magnoliopsida</taxon>
        <taxon>Liliopsida</taxon>
        <taxon>Zingiberales</taxon>
        <taxon>Cannaceae</taxon>
        <taxon>Canna</taxon>
    </lineage>
</organism>
<dbReference type="InterPro" id="IPR012875">
    <property type="entry name" value="SDHF4"/>
</dbReference>
<dbReference type="Proteomes" id="UP001327560">
    <property type="component" value="Chromosome 7"/>
</dbReference>
<comment type="similarity">
    <text evidence="1">Belongs to the SDHAF4 family.</text>
</comment>
<dbReference type="Pfam" id="PF07896">
    <property type="entry name" value="DUF1674"/>
    <property type="match status" value="1"/>
</dbReference>
<evidence type="ECO:0000256" key="2">
    <source>
        <dbReference type="ARBA" id="ARBA00022170"/>
    </source>
</evidence>